<feature type="compositionally biased region" description="Low complexity" evidence="2">
    <location>
        <begin position="73"/>
        <end position="101"/>
    </location>
</feature>
<sequence>MVFCGKPSKGCKHCRIRRIKCDQIEPACSQCLRAGKDCPGYRDQQALLFRDESEKVVRKAKVPRNTAQHRKPSPSQWTSTKSSSSSHSTCSSSSVTPPSESRALVVPSPGSFINSFSPRGLDEGVIFFFDNYVTIHSNYLCGNVELPEHPLLRLLFGNEAFNDAVSSVGYAGLSNVTKHPEYMVIARKKYAASLRRITLALKDTSKADLDTIFKSTMVLAAFEIVNGGTGSWGVHLNGGAAILKLLVAMQPPRMPPMRMQLQFVFTLYIKCMIEGEACPPNNVWSPQYKKSMSPHDAHATDLGYIIHRFTNFHASIRSKLQTDSDTILREALLLDTMLEEWELQLPQSWLYSLERHTEETAVMYKGVSHKYCDFWTGRMYNHYRSCRILVNELLVTQLGPFSPDDIAQRSKSLDIISRQAADVCSSLSIQFHKPTLLEETKQTGVPALTGCFLPLFHLAVAGSSMGVDDEMHNWVISMLELIGHDKGVAQALSMIPGTRLRRERWKLFTHGPAHCSLLSGFQM</sequence>
<reference evidence="4 5" key="1">
    <citation type="submission" date="2016-04" db="EMBL/GenBank/DDBJ databases">
        <title>A degradative enzymes factory behind the ericoid mycorrhizal symbiosis.</title>
        <authorList>
            <consortium name="DOE Joint Genome Institute"/>
            <person name="Martino E."/>
            <person name="Morin E."/>
            <person name="Grelet G."/>
            <person name="Kuo A."/>
            <person name="Kohler A."/>
            <person name="Daghino S."/>
            <person name="Barry K."/>
            <person name="Choi C."/>
            <person name="Cichocki N."/>
            <person name="Clum A."/>
            <person name="Copeland A."/>
            <person name="Hainaut M."/>
            <person name="Haridas S."/>
            <person name="Labutti K."/>
            <person name="Lindquist E."/>
            <person name="Lipzen A."/>
            <person name="Khouja H.-R."/>
            <person name="Murat C."/>
            <person name="Ohm R."/>
            <person name="Olson A."/>
            <person name="Spatafora J."/>
            <person name="Veneault-Fourrey C."/>
            <person name="Henrissat B."/>
            <person name="Grigoriev I."/>
            <person name="Martin F."/>
            <person name="Perotto S."/>
        </authorList>
    </citation>
    <scope>NUCLEOTIDE SEQUENCE [LARGE SCALE GENOMIC DNA]</scope>
    <source>
        <strain evidence="4 5">F</strain>
    </source>
</reference>
<dbReference type="CDD" id="cd00067">
    <property type="entry name" value="GAL4"/>
    <property type="match status" value="1"/>
</dbReference>
<dbReference type="GO" id="GO:0000981">
    <property type="term" value="F:DNA-binding transcription factor activity, RNA polymerase II-specific"/>
    <property type="evidence" value="ECO:0007669"/>
    <property type="project" value="InterPro"/>
</dbReference>
<feature type="compositionally biased region" description="Basic residues" evidence="2">
    <location>
        <begin position="59"/>
        <end position="72"/>
    </location>
</feature>
<feature type="domain" description="Zn(2)-C6 fungal-type" evidence="3">
    <location>
        <begin position="10"/>
        <end position="38"/>
    </location>
</feature>
<dbReference type="InterPro" id="IPR001138">
    <property type="entry name" value="Zn2Cys6_DnaBD"/>
</dbReference>
<evidence type="ECO:0000256" key="2">
    <source>
        <dbReference type="SAM" id="MobiDB-lite"/>
    </source>
</evidence>
<dbReference type="GO" id="GO:0008270">
    <property type="term" value="F:zinc ion binding"/>
    <property type="evidence" value="ECO:0007669"/>
    <property type="project" value="InterPro"/>
</dbReference>
<dbReference type="InterPro" id="IPR036864">
    <property type="entry name" value="Zn2-C6_fun-type_DNA-bd_sf"/>
</dbReference>
<dbReference type="Pfam" id="PF00172">
    <property type="entry name" value="Zn_clus"/>
    <property type="match status" value="1"/>
</dbReference>
<dbReference type="PANTHER" id="PTHR38791">
    <property type="entry name" value="ZN(II)2CYS6 TRANSCRIPTION FACTOR (EUROFUNG)-RELATED-RELATED"/>
    <property type="match status" value="1"/>
</dbReference>
<dbReference type="InterPro" id="IPR021858">
    <property type="entry name" value="Fun_TF"/>
</dbReference>
<dbReference type="AlphaFoldDB" id="A0A2J6SCA5"/>
<protein>
    <recommendedName>
        <fullName evidence="3">Zn(2)-C6 fungal-type domain-containing protein</fullName>
    </recommendedName>
</protein>
<organism evidence="4 5">
    <name type="scientific">Hyaloscypha variabilis (strain UAMH 11265 / GT02V1 / F)</name>
    <name type="common">Meliniomyces variabilis</name>
    <dbReference type="NCBI Taxonomy" id="1149755"/>
    <lineage>
        <taxon>Eukaryota</taxon>
        <taxon>Fungi</taxon>
        <taxon>Dikarya</taxon>
        <taxon>Ascomycota</taxon>
        <taxon>Pezizomycotina</taxon>
        <taxon>Leotiomycetes</taxon>
        <taxon>Helotiales</taxon>
        <taxon>Hyaloscyphaceae</taxon>
        <taxon>Hyaloscypha</taxon>
        <taxon>Hyaloscypha variabilis</taxon>
    </lineage>
</organism>
<dbReference type="SUPFAM" id="SSF57701">
    <property type="entry name" value="Zn2/Cys6 DNA-binding domain"/>
    <property type="match status" value="1"/>
</dbReference>
<evidence type="ECO:0000313" key="5">
    <source>
        <dbReference type="Proteomes" id="UP000235786"/>
    </source>
</evidence>
<proteinExistence type="predicted"/>
<dbReference type="EMBL" id="KZ613937">
    <property type="protein sequence ID" value="PMD48390.1"/>
    <property type="molecule type" value="Genomic_DNA"/>
</dbReference>
<accession>A0A2J6SCA5</accession>
<name>A0A2J6SCA5_HYAVF</name>
<dbReference type="Pfam" id="PF11951">
    <property type="entry name" value="Fungal_trans_2"/>
    <property type="match status" value="1"/>
</dbReference>
<dbReference type="InterPro" id="IPR053175">
    <property type="entry name" value="DHMBA_Reg_Transcription_Factor"/>
</dbReference>
<dbReference type="OrthoDB" id="5280547at2759"/>
<gene>
    <name evidence="4" type="ORF">L207DRAFT_521770</name>
</gene>
<dbReference type="Proteomes" id="UP000235786">
    <property type="component" value="Unassembled WGS sequence"/>
</dbReference>
<feature type="region of interest" description="Disordered" evidence="2">
    <location>
        <begin position="59"/>
        <end position="102"/>
    </location>
</feature>
<dbReference type="PROSITE" id="PS50048">
    <property type="entry name" value="ZN2_CY6_FUNGAL_2"/>
    <property type="match status" value="1"/>
</dbReference>
<evidence type="ECO:0000256" key="1">
    <source>
        <dbReference type="ARBA" id="ARBA00023242"/>
    </source>
</evidence>
<evidence type="ECO:0000259" key="3">
    <source>
        <dbReference type="PROSITE" id="PS50048"/>
    </source>
</evidence>
<keyword evidence="5" id="KW-1185">Reference proteome</keyword>
<keyword evidence="1" id="KW-0539">Nucleus</keyword>
<dbReference type="SMART" id="SM00066">
    <property type="entry name" value="GAL4"/>
    <property type="match status" value="1"/>
</dbReference>
<dbReference type="Gene3D" id="4.10.240.10">
    <property type="entry name" value="Zn(2)-C6 fungal-type DNA-binding domain"/>
    <property type="match status" value="1"/>
</dbReference>
<evidence type="ECO:0000313" key="4">
    <source>
        <dbReference type="EMBL" id="PMD48390.1"/>
    </source>
</evidence>
<dbReference type="PANTHER" id="PTHR38791:SF5">
    <property type="entry name" value="TRANSCRIPTION FACTOR DBAG-RELATED"/>
    <property type="match status" value="1"/>
</dbReference>
<dbReference type="PROSITE" id="PS00463">
    <property type="entry name" value="ZN2_CY6_FUNGAL_1"/>
    <property type="match status" value="1"/>
</dbReference>